<accession>A0A7C8M4F8</accession>
<dbReference type="Proteomes" id="UP000481861">
    <property type="component" value="Unassembled WGS sequence"/>
</dbReference>
<feature type="transmembrane region" description="Helical" evidence="2">
    <location>
        <begin position="56"/>
        <end position="82"/>
    </location>
</feature>
<proteinExistence type="predicted"/>
<sequence>MQPSFSTSSSSTTTPSALKAAHPLPADYADPSHPHYPPTDLEVQTRPSRNAPRKKALLLVAATIALVLCTLGASFAGGFFWAKGKAAHAHAHAPAEMTTVWHVVTATQTLRSTTRPVVLALPTVTVTPIVFAPPSVTSVTVEFEKPVAAVPTAVPPPPQPPPPPPPPPPAPPNPRCEERAYFPKFIQCSANCRPKQHQTGNCTFIRGAFRCVVCDKV</sequence>
<keyword evidence="2" id="KW-0812">Transmembrane</keyword>
<feature type="region of interest" description="Disordered" evidence="1">
    <location>
        <begin position="152"/>
        <end position="176"/>
    </location>
</feature>
<dbReference type="EMBL" id="JAADJZ010000014">
    <property type="protein sequence ID" value="KAF2870020.1"/>
    <property type="molecule type" value="Genomic_DNA"/>
</dbReference>
<gene>
    <name evidence="3" type="ORF">BDV95DRAFT_608043</name>
</gene>
<keyword evidence="2" id="KW-1133">Transmembrane helix</keyword>
<feature type="compositionally biased region" description="Pro residues" evidence="1">
    <location>
        <begin position="153"/>
        <end position="174"/>
    </location>
</feature>
<organism evidence="3 4">
    <name type="scientific">Massariosphaeria phaeospora</name>
    <dbReference type="NCBI Taxonomy" id="100035"/>
    <lineage>
        <taxon>Eukaryota</taxon>
        <taxon>Fungi</taxon>
        <taxon>Dikarya</taxon>
        <taxon>Ascomycota</taxon>
        <taxon>Pezizomycotina</taxon>
        <taxon>Dothideomycetes</taxon>
        <taxon>Pleosporomycetidae</taxon>
        <taxon>Pleosporales</taxon>
        <taxon>Pleosporales incertae sedis</taxon>
        <taxon>Massariosphaeria</taxon>
    </lineage>
</organism>
<evidence type="ECO:0000256" key="1">
    <source>
        <dbReference type="SAM" id="MobiDB-lite"/>
    </source>
</evidence>
<dbReference type="AlphaFoldDB" id="A0A7C8M4F8"/>
<keyword evidence="4" id="KW-1185">Reference proteome</keyword>
<feature type="compositionally biased region" description="Low complexity" evidence="1">
    <location>
        <begin position="1"/>
        <end position="16"/>
    </location>
</feature>
<evidence type="ECO:0000256" key="2">
    <source>
        <dbReference type="SAM" id="Phobius"/>
    </source>
</evidence>
<protein>
    <submittedName>
        <fullName evidence="3">Uncharacterized protein</fullName>
    </submittedName>
</protein>
<comment type="caution">
    <text evidence="3">The sequence shown here is derived from an EMBL/GenBank/DDBJ whole genome shotgun (WGS) entry which is preliminary data.</text>
</comment>
<reference evidence="3 4" key="1">
    <citation type="submission" date="2020-01" db="EMBL/GenBank/DDBJ databases">
        <authorList>
            <consortium name="DOE Joint Genome Institute"/>
            <person name="Haridas S."/>
            <person name="Albert R."/>
            <person name="Binder M."/>
            <person name="Bloem J."/>
            <person name="Labutti K."/>
            <person name="Salamov A."/>
            <person name="Andreopoulos B."/>
            <person name="Baker S.E."/>
            <person name="Barry K."/>
            <person name="Bills G."/>
            <person name="Bluhm B.H."/>
            <person name="Cannon C."/>
            <person name="Castanera R."/>
            <person name="Culley D.E."/>
            <person name="Daum C."/>
            <person name="Ezra D."/>
            <person name="Gonzalez J.B."/>
            <person name="Henrissat B."/>
            <person name="Kuo A."/>
            <person name="Liang C."/>
            <person name="Lipzen A."/>
            <person name="Lutzoni F."/>
            <person name="Magnuson J."/>
            <person name="Mondo S."/>
            <person name="Nolan M."/>
            <person name="Ohm R."/>
            <person name="Pangilinan J."/>
            <person name="Park H.-J.H."/>
            <person name="Ramirez L."/>
            <person name="Alfaro M."/>
            <person name="Sun H."/>
            <person name="Tritt A."/>
            <person name="Yoshinaga Y."/>
            <person name="Zwiers L.-H.L."/>
            <person name="Turgeon B.G."/>
            <person name="Goodwin S.B."/>
            <person name="Spatafora J.W."/>
            <person name="Crous P.W."/>
            <person name="Grigoriev I.V."/>
        </authorList>
    </citation>
    <scope>NUCLEOTIDE SEQUENCE [LARGE SCALE GENOMIC DNA]</scope>
    <source>
        <strain evidence="3 4">CBS 611.86</strain>
    </source>
</reference>
<feature type="region of interest" description="Disordered" evidence="1">
    <location>
        <begin position="1"/>
        <end position="48"/>
    </location>
</feature>
<evidence type="ECO:0000313" key="3">
    <source>
        <dbReference type="EMBL" id="KAF2870020.1"/>
    </source>
</evidence>
<keyword evidence="2" id="KW-0472">Membrane</keyword>
<evidence type="ECO:0000313" key="4">
    <source>
        <dbReference type="Proteomes" id="UP000481861"/>
    </source>
</evidence>
<name>A0A7C8M4F8_9PLEO</name>